<dbReference type="InterPro" id="IPR029479">
    <property type="entry name" value="Nitroreductase"/>
</dbReference>
<gene>
    <name evidence="10" type="ORF">H8E19_10190</name>
</gene>
<dbReference type="GO" id="GO:0051536">
    <property type="term" value="F:iron-sulfur cluster binding"/>
    <property type="evidence" value="ECO:0007669"/>
    <property type="project" value="UniProtKB-KW"/>
</dbReference>
<evidence type="ECO:0000256" key="3">
    <source>
        <dbReference type="ARBA" id="ARBA00022630"/>
    </source>
</evidence>
<dbReference type="GO" id="GO:0046872">
    <property type="term" value="F:metal ion binding"/>
    <property type="evidence" value="ECO:0007669"/>
    <property type="project" value="UniProtKB-KW"/>
</dbReference>
<sequence>MGQLIVDENKCKKDGICAGECPMALIKLKDGEGFPELVPGGDQMCLMCGHCVAVCPHGALSHTRVPVEECQVIDKDLVIDEHQAVQFLRSRRSIRFFKDEAPDKASLQRLIEIARYAPTGGNGQLVEWLVLTDRAKIKEVAGMTVDWMRDVLEKTPESAAPYMPIVVGAWDIGFDAVLRDAPVLVVASAPKEASNGMVDVTLALSYFELAAPKFGLGTCWAGLLEGALLSSSATREVLGLPEGHPHHYPMMVGYPKPKYYRLPQRKAPKITWK</sequence>
<keyword evidence="6" id="KW-0560">Oxidoreductase</keyword>
<evidence type="ECO:0000256" key="1">
    <source>
        <dbReference type="ARBA" id="ARBA00001917"/>
    </source>
</evidence>
<evidence type="ECO:0000256" key="4">
    <source>
        <dbReference type="ARBA" id="ARBA00022643"/>
    </source>
</evidence>
<dbReference type="PROSITE" id="PS00198">
    <property type="entry name" value="4FE4S_FER_1"/>
    <property type="match status" value="1"/>
</dbReference>
<dbReference type="SUPFAM" id="SSF55469">
    <property type="entry name" value="FMN-dependent nitroreductase-like"/>
    <property type="match status" value="1"/>
</dbReference>
<dbReference type="InterPro" id="IPR017896">
    <property type="entry name" value="4Fe4S_Fe-S-bd"/>
</dbReference>
<evidence type="ECO:0000256" key="5">
    <source>
        <dbReference type="ARBA" id="ARBA00022723"/>
    </source>
</evidence>
<dbReference type="Pfam" id="PF13187">
    <property type="entry name" value="Fer4_9"/>
    <property type="match status" value="1"/>
</dbReference>
<dbReference type="GO" id="GO:0016491">
    <property type="term" value="F:oxidoreductase activity"/>
    <property type="evidence" value="ECO:0007669"/>
    <property type="project" value="UniProtKB-KW"/>
</dbReference>
<keyword evidence="4" id="KW-0288">FMN</keyword>
<feature type="domain" description="4Fe-4S ferredoxin-type" evidence="9">
    <location>
        <begin position="33"/>
        <end position="65"/>
    </location>
</feature>
<evidence type="ECO:0000256" key="7">
    <source>
        <dbReference type="ARBA" id="ARBA00023004"/>
    </source>
</evidence>
<proteinExistence type="inferred from homology"/>
<dbReference type="CDD" id="cd02143">
    <property type="entry name" value="nitroreductase_FeS-like"/>
    <property type="match status" value="1"/>
</dbReference>
<evidence type="ECO:0000313" key="11">
    <source>
        <dbReference type="Proteomes" id="UP000650524"/>
    </source>
</evidence>
<evidence type="ECO:0000313" key="10">
    <source>
        <dbReference type="EMBL" id="MBC8177762.1"/>
    </source>
</evidence>
<accession>A0A8J6N078</accession>
<keyword evidence="8" id="KW-0411">Iron-sulfur</keyword>
<evidence type="ECO:0000256" key="8">
    <source>
        <dbReference type="ARBA" id="ARBA00023014"/>
    </source>
</evidence>
<dbReference type="Proteomes" id="UP000650524">
    <property type="component" value="Unassembled WGS sequence"/>
</dbReference>
<dbReference type="PROSITE" id="PS51379">
    <property type="entry name" value="4FE4S_FER_2"/>
    <property type="match status" value="2"/>
</dbReference>
<dbReference type="PANTHER" id="PTHR43673">
    <property type="entry name" value="NAD(P)H NITROREDUCTASE YDGI-RELATED"/>
    <property type="match status" value="1"/>
</dbReference>
<reference evidence="10 11" key="1">
    <citation type="submission" date="2020-08" db="EMBL/GenBank/DDBJ databases">
        <title>Bridging the membrane lipid divide: bacteria of the FCB group superphylum have the potential to synthesize archaeal ether lipids.</title>
        <authorList>
            <person name="Villanueva L."/>
            <person name="Von Meijenfeldt F.A.B."/>
            <person name="Westbye A.B."/>
            <person name="Yadav S."/>
            <person name="Hopmans E.C."/>
            <person name="Dutilh B.E."/>
            <person name="Sinninghe Damste J.S."/>
        </authorList>
    </citation>
    <scope>NUCLEOTIDE SEQUENCE [LARGE SCALE GENOMIC DNA]</scope>
    <source>
        <strain evidence="10">NIOZ-UU27</strain>
    </source>
</reference>
<keyword evidence="5" id="KW-0479">Metal-binding</keyword>
<comment type="cofactor">
    <cofactor evidence="1">
        <name>FMN</name>
        <dbReference type="ChEBI" id="CHEBI:58210"/>
    </cofactor>
</comment>
<keyword evidence="7" id="KW-0408">Iron</keyword>
<comment type="similarity">
    <text evidence="2">Belongs to the nitroreductase family.</text>
</comment>
<dbReference type="EMBL" id="JACNJD010000234">
    <property type="protein sequence ID" value="MBC8177762.1"/>
    <property type="molecule type" value="Genomic_DNA"/>
</dbReference>
<comment type="caution">
    <text evidence="10">The sequence shown here is derived from an EMBL/GenBank/DDBJ whole genome shotgun (WGS) entry which is preliminary data.</text>
</comment>
<dbReference type="Gene3D" id="3.30.70.20">
    <property type="match status" value="1"/>
</dbReference>
<name>A0A8J6N078_9DELT</name>
<dbReference type="AlphaFoldDB" id="A0A8J6N078"/>
<evidence type="ECO:0000259" key="9">
    <source>
        <dbReference type="PROSITE" id="PS51379"/>
    </source>
</evidence>
<organism evidence="10 11">
    <name type="scientific">Candidatus Desulfacyla euxinica</name>
    <dbReference type="NCBI Taxonomy" id="2841693"/>
    <lineage>
        <taxon>Bacteria</taxon>
        <taxon>Deltaproteobacteria</taxon>
        <taxon>Candidatus Desulfacyla</taxon>
    </lineage>
</organism>
<dbReference type="InterPro" id="IPR017900">
    <property type="entry name" value="4Fe4S_Fe_S_CS"/>
</dbReference>
<evidence type="ECO:0000256" key="6">
    <source>
        <dbReference type="ARBA" id="ARBA00023002"/>
    </source>
</evidence>
<protein>
    <submittedName>
        <fullName evidence="10">Nitroreductase family protein</fullName>
    </submittedName>
</protein>
<dbReference type="SUPFAM" id="SSF54862">
    <property type="entry name" value="4Fe-4S ferredoxins"/>
    <property type="match status" value="1"/>
</dbReference>
<dbReference type="Gene3D" id="3.40.109.10">
    <property type="entry name" value="NADH Oxidase"/>
    <property type="match status" value="1"/>
</dbReference>
<dbReference type="PANTHER" id="PTHR43673:SF2">
    <property type="entry name" value="NITROREDUCTASE"/>
    <property type="match status" value="1"/>
</dbReference>
<dbReference type="Pfam" id="PF00881">
    <property type="entry name" value="Nitroreductase"/>
    <property type="match status" value="1"/>
</dbReference>
<dbReference type="InterPro" id="IPR000415">
    <property type="entry name" value="Nitroreductase-like"/>
</dbReference>
<feature type="domain" description="4Fe-4S ferredoxin-type" evidence="9">
    <location>
        <begin position="2"/>
        <end position="31"/>
    </location>
</feature>
<keyword evidence="3" id="KW-0285">Flavoprotein</keyword>
<evidence type="ECO:0000256" key="2">
    <source>
        <dbReference type="ARBA" id="ARBA00007118"/>
    </source>
</evidence>